<comment type="similarity">
    <text evidence="1">Belongs to the RRN3 family.</text>
</comment>
<organism evidence="3 4">
    <name type="scientific">Aulographum hederae CBS 113979</name>
    <dbReference type="NCBI Taxonomy" id="1176131"/>
    <lineage>
        <taxon>Eukaryota</taxon>
        <taxon>Fungi</taxon>
        <taxon>Dikarya</taxon>
        <taxon>Ascomycota</taxon>
        <taxon>Pezizomycotina</taxon>
        <taxon>Dothideomycetes</taxon>
        <taxon>Pleosporomycetidae</taxon>
        <taxon>Aulographales</taxon>
        <taxon>Aulographaceae</taxon>
    </lineage>
</organism>
<dbReference type="InterPro" id="IPR007991">
    <property type="entry name" value="RNA_pol_I_trans_ini_fac_RRN3"/>
</dbReference>
<feature type="compositionally biased region" description="Basic and acidic residues" evidence="2">
    <location>
        <begin position="45"/>
        <end position="57"/>
    </location>
</feature>
<dbReference type="Proteomes" id="UP000800041">
    <property type="component" value="Unassembled WGS sequence"/>
</dbReference>
<gene>
    <name evidence="3" type="ORF">K402DRAFT_326125</name>
</gene>
<feature type="compositionally biased region" description="Acidic residues" evidence="2">
    <location>
        <begin position="633"/>
        <end position="666"/>
    </location>
</feature>
<name>A0A6G1H9M2_9PEZI</name>
<evidence type="ECO:0000256" key="2">
    <source>
        <dbReference type="SAM" id="MobiDB-lite"/>
    </source>
</evidence>
<dbReference type="GO" id="GO:0003743">
    <property type="term" value="F:translation initiation factor activity"/>
    <property type="evidence" value="ECO:0007669"/>
    <property type="project" value="UniProtKB-KW"/>
</dbReference>
<feature type="region of interest" description="Disordered" evidence="2">
    <location>
        <begin position="632"/>
        <end position="666"/>
    </location>
</feature>
<reference evidence="3" key="1">
    <citation type="journal article" date="2020" name="Stud. Mycol.">
        <title>101 Dothideomycetes genomes: a test case for predicting lifestyles and emergence of pathogens.</title>
        <authorList>
            <person name="Haridas S."/>
            <person name="Albert R."/>
            <person name="Binder M."/>
            <person name="Bloem J."/>
            <person name="Labutti K."/>
            <person name="Salamov A."/>
            <person name="Andreopoulos B."/>
            <person name="Baker S."/>
            <person name="Barry K."/>
            <person name="Bills G."/>
            <person name="Bluhm B."/>
            <person name="Cannon C."/>
            <person name="Castanera R."/>
            <person name="Culley D."/>
            <person name="Daum C."/>
            <person name="Ezra D."/>
            <person name="Gonzalez J."/>
            <person name="Henrissat B."/>
            <person name="Kuo A."/>
            <person name="Liang C."/>
            <person name="Lipzen A."/>
            <person name="Lutzoni F."/>
            <person name="Magnuson J."/>
            <person name="Mondo S."/>
            <person name="Nolan M."/>
            <person name="Ohm R."/>
            <person name="Pangilinan J."/>
            <person name="Park H.-J."/>
            <person name="Ramirez L."/>
            <person name="Alfaro M."/>
            <person name="Sun H."/>
            <person name="Tritt A."/>
            <person name="Yoshinaga Y."/>
            <person name="Zwiers L.-H."/>
            <person name="Turgeon B."/>
            <person name="Goodwin S."/>
            <person name="Spatafora J."/>
            <person name="Crous P."/>
            <person name="Grigoriev I."/>
        </authorList>
    </citation>
    <scope>NUCLEOTIDE SEQUENCE</scope>
    <source>
        <strain evidence="3">CBS 113979</strain>
    </source>
</reference>
<dbReference type="GO" id="GO:0001042">
    <property type="term" value="F:RNA polymerase I core binding"/>
    <property type="evidence" value="ECO:0007669"/>
    <property type="project" value="TreeGrafter"/>
</dbReference>
<keyword evidence="3" id="KW-0396">Initiation factor</keyword>
<dbReference type="AlphaFoldDB" id="A0A6G1H9M2"/>
<feature type="region of interest" description="Disordered" evidence="2">
    <location>
        <begin position="1"/>
        <end position="65"/>
    </location>
</feature>
<feature type="region of interest" description="Disordered" evidence="2">
    <location>
        <begin position="295"/>
        <end position="315"/>
    </location>
</feature>
<proteinExistence type="inferred from homology"/>
<dbReference type="GO" id="GO:0005634">
    <property type="term" value="C:nucleus"/>
    <property type="evidence" value="ECO:0007669"/>
    <property type="project" value="TreeGrafter"/>
</dbReference>
<evidence type="ECO:0000313" key="4">
    <source>
        <dbReference type="Proteomes" id="UP000800041"/>
    </source>
</evidence>
<evidence type="ECO:0000256" key="1">
    <source>
        <dbReference type="ARBA" id="ARBA00010098"/>
    </source>
</evidence>
<sequence length="666" mass="75643">MASPATVGPPAPPHPDKSPHPPSLKRPRSSEDDTGASSPTKKHKVDFNEHVTVHPPDDPDDKPDDLVREEVRSALSQQLQGNGSKYDQLKQYFTTKPHEDDALSTKLLQKYVTALSGHSSSLNRTCASLVHAVLKCRWLGRDQEFVNAYARLLANIISSHGGFTQSVLHMLVGKFDQLRATEGKLPNHEVIKLPVLRKRVHSVLGFLLRLIPSANASMTSVLIGNFPYIDENVKRHKEYIGNILRLAEYAVELKDRITSMVTERLVKIDVQMQTRLEDLEEGRAEVLLKEIFQEQNDEDGDSDDTGDSSDDDEDLEPDLTAVEKQELEFKTAMGKQDAVMTMLFEFYDPVFRDGKDSAINQNFPVILHQFVNTVLPSYRSRHTQFLIFHFAQSSPALIERFTESCANIIQDMTRPRLVRMAAAAYLSSFIARGARIPARMVKDVVDLLASQLEKLRSRYEIDCQGPDYAQYAPFYGAMQALMYIFCFRWRDLIMLDDDSAPFQDEDIFDCQNLHWHPGLFDTLDKCFHSRLNPLRICAPQIVSQFSRIANMVKFAYVHLKLDSNKRVRLSKPIVAPISNYTGFQRRDTALTVKSGESGLIMEAYFPFDPYQLPRSKKWVESDYLTWKSIRIGDDEEDDSDSDGDVDVDDDEVGIEPIEEDESESSP</sequence>
<accession>A0A6G1H9M2</accession>
<dbReference type="EMBL" id="ML977144">
    <property type="protein sequence ID" value="KAF1989709.1"/>
    <property type="molecule type" value="Genomic_DNA"/>
</dbReference>
<dbReference type="OrthoDB" id="26970at2759"/>
<keyword evidence="3" id="KW-0648">Protein biosynthesis</keyword>
<dbReference type="PANTHER" id="PTHR12790:SF0">
    <property type="entry name" value="RNA POLYMERASE I-SPECIFIC TRANSCRIPTION INITIATION FACTOR RRN3-RELATED"/>
    <property type="match status" value="1"/>
</dbReference>
<dbReference type="GO" id="GO:0006361">
    <property type="term" value="P:transcription initiation at RNA polymerase I promoter"/>
    <property type="evidence" value="ECO:0007669"/>
    <property type="project" value="InterPro"/>
</dbReference>
<dbReference type="Pfam" id="PF05327">
    <property type="entry name" value="RRN3"/>
    <property type="match status" value="1"/>
</dbReference>
<keyword evidence="4" id="KW-1185">Reference proteome</keyword>
<dbReference type="PANTHER" id="PTHR12790">
    <property type="entry name" value="TRANSCRIPTION INITIATION FACTOR IA RRN3"/>
    <property type="match status" value="1"/>
</dbReference>
<evidence type="ECO:0000313" key="3">
    <source>
        <dbReference type="EMBL" id="KAF1989709.1"/>
    </source>
</evidence>
<dbReference type="GO" id="GO:0001181">
    <property type="term" value="F:RNA polymerase I general transcription initiation factor activity"/>
    <property type="evidence" value="ECO:0007669"/>
    <property type="project" value="InterPro"/>
</dbReference>
<protein>
    <submittedName>
        <fullName evidence="3">RNA polymerase I-specific transcription initiation factor RRN3</fullName>
    </submittedName>
</protein>